<sequence length="543" mass="60915">MSPAKSTVSIDLSDFIRKISDRIGGYDKPESLFQWCKQILSESRPDMLRSAQCMRGRVSQKLNKVETLEEFSLMEKLQLVFIFSSSVSDEFVQLLRNTKFQVDLDNEKRISRFSTEDGSVVRSSDHHPCVKYFKGLLCLNNPMQKKANKKRMTQEEEEIRQETDDENPGPEVPQIREEIVENVLIETKQEEMGVEEEPIGNITMKQEPNQEEDDTLHIGQDVRQPAFNGRINYDELDEQEFVYPGFPQNIKIETFIGPQKRRQSSTIVSVKRVKTEEMESAATTSDSTSTSSNKKVGKIKKSKKIAVLSSHTSGQSTDPESPKPAYQTPQAVEASVETPFNASVQPASSEGTSHTITILKMDTSFETSSTSTNVPSTPEATSPVEASANASLQHPPIDATPTITTTEDPKISILALATHIETIAEYYELRGLKEKASRVINQIKDSGEKKTFSVKKFNSLIVGLLICIEENLIRPTTTSIPLKSLLKHLQLYLIRPLESEETLELISQKVQEFKNNDEGVPPMLLSNCLTTLLIATGFYNQLD</sequence>
<evidence type="ECO:0000256" key="1">
    <source>
        <dbReference type="SAM" id="MobiDB-lite"/>
    </source>
</evidence>
<dbReference type="PANTHER" id="PTHR23362:SF0">
    <property type="entry name" value="CALPONIN-HOMOLOGY (CH) DOMAIN-CONTAINING PROTEIN-RELATED"/>
    <property type="match status" value="1"/>
</dbReference>
<feature type="domain" description="SPK" evidence="2">
    <location>
        <begin position="11"/>
        <end position="141"/>
    </location>
</feature>
<organism evidence="3 4">
    <name type="scientific">Caenorhabditis nigoni</name>
    <dbReference type="NCBI Taxonomy" id="1611254"/>
    <lineage>
        <taxon>Eukaryota</taxon>
        <taxon>Metazoa</taxon>
        <taxon>Ecdysozoa</taxon>
        <taxon>Nematoda</taxon>
        <taxon>Chromadorea</taxon>
        <taxon>Rhabditida</taxon>
        <taxon>Rhabditina</taxon>
        <taxon>Rhabditomorpha</taxon>
        <taxon>Rhabditoidea</taxon>
        <taxon>Rhabditidae</taxon>
        <taxon>Peloderinae</taxon>
        <taxon>Caenorhabditis</taxon>
    </lineage>
</organism>
<proteinExistence type="predicted"/>
<dbReference type="EMBL" id="PDUG01000005">
    <property type="protein sequence ID" value="PIC29762.1"/>
    <property type="molecule type" value="Genomic_DNA"/>
</dbReference>
<feature type="compositionally biased region" description="Low complexity" evidence="1">
    <location>
        <begin position="280"/>
        <end position="294"/>
    </location>
</feature>
<feature type="compositionally biased region" description="Basic residues" evidence="1">
    <location>
        <begin position="295"/>
        <end position="304"/>
    </location>
</feature>
<dbReference type="PANTHER" id="PTHR23362">
    <property type="entry name" value="L-PLASTIN-RELATED"/>
    <property type="match status" value="1"/>
</dbReference>
<evidence type="ECO:0000313" key="4">
    <source>
        <dbReference type="Proteomes" id="UP000230233"/>
    </source>
</evidence>
<dbReference type="AlphaFoldDB" id="A0A2G5TR98"/>
<keyword evidence="4" id="KW-1185">Reference proteome</keyword>
<feature type="compositionally biased region" description="Low complexity" evidence="1">
    <location>
        <begin position="395"/>
        <end position="404"/>
    </location>
</feature>
<accession>A0A2G5TR98</accession>
<dbReference type="InterPro" id="IPR006570">
    <property type="entry name" value="SPK_dom"/>
</dbReference>
<dbReference type="Pfam" id="PF04435">
    <property type="entry name" value="SPK"/>
    <property type="match status" value="1"/>
</dbReference>
<evidence type="ECO:0000313" key="3">
    <source>
        <dbReference type="EMBL" id="PIC29762.1"/>
    </source>
</evidence>
<feature type="region of interest" description="Disordered" evidence="1">
    <location>
        <begin position="275"/>
        <end position="335"/>
    </location>
</feature>
<name>A0A2G5TR98_9PELO</name>
<evidence type="ECO:0000259" key="2">
    <source>
        <dbReference type="SMART" id="SM00583"/>
    </source>
</evidence>
<feature type="compositionally biased region" description="Low complexity" evidence="1">
    <location>
        <begin position="367"/>
        <end position="378"/>
    </location>
</feature>
<feature type="compositionally biased region" description="Acidic residues" evidence="1">
    <location>
        <begin position="155"/>
        <end position="168"/>
    </location>
</feature>
<feature type="region of interest" description="Disordered" evidence="1">
    <location>
        <begin position="366"/>
        <end position="404"/>
    </location>
</feature>
<feature type="region of interest" description="Disordered" evidence="1">
    <location>
        <begin position="147"/>
        <end position="172"/>
    </location>
</feature>
<dbReference type="Proteomes" id="UP000230233">
    <property type="component" value="Chromosome V"/>
</dbReference>
<dbReference type="InterPro" id="IPR053315">
    <property type="entry name" value="Peptidase_C14A"/>
</dbReference>
<comment type="caution">
    <text evidence="3">The sequence shown here is derived from an EMBL/GenBank/DDBJ whole genome shotgun (WGS) entry which is preliminary data.</text>
</comment>
<protein>
    <recommendedName>
        <fullName evidence="2">SPK domain-containing protein</fullName>
    </recommendedName>
</protein>
<reference evidence="4" key="1">
    <citation type="submission" date="2017-10" db="EMBL/GenBank/DDBJ databases">
        <title>Rapid genome shrinkage in a self-fertile nematode reveals novel sperm competition proteins.</title>
        <authorList>
            <person name="Yin D."/>
            <person name="Schwarz E.M."/>
            <person name="Thomas C.G."/>
            <person name="Felde R.L."/>
            <person name="Korf I.F."/>
            <person name="Cutter A.D."/>
            <person name="Schartner C.M."/>
            <person name="Ralston E.J."/>
            <person name="Meyer B.J."/>
            <person name="Haag E.S."/>
        </authorList>
    </citation>
    <scope>NUCLEOTIDE SEQUENCE [LARGE SCALE GENOMIC DNA]</scope>
    <source>
        <strain evidence="4">JU1422</strain>
    </source>
</reference>
<dbReference type="SMART" id="SM00583">
    <property type="entry name" value="SPK"/>
    <property type="match status" value="1"/>
</dbReference>
<gene>
    <name evidence="3" type="primary">Cnig_chr_V.g21250</name>
    <name evidence="3" type="ORF">B9Z55_021250</name>
</gene>